<evidence type="ECO:0000313" key="4">
    <source>
        <dbReference type="EMBL" id="KAF9618372.1"/>
    </source>
</evidence>
<accession>A0A835IKZ4</accession>
<dbReference type="PANTHER" id="PTHR43874:SF7">
    <property type="entry name" value="TWO-COMPONENT RESPONSE REGULATOR ARR10"/>
    <property type="match status" value="1"/>
</dbReference>
<dbReference type="PANTHER" id="PTHR43874">
    <property type="entry name" value="TWO-COMPONENT RESPONSE REGULATOR"/>
    <property type="match status" value="1"/>
</dbReference>
<dbReference type="SMART" id="SM00448">
    <property type="entry name" value="REC"/>
    <property type="match status" value="1"/>
</dbReference>
<protein>
    <recommendedName>
        <fullName evidence="3">Response regulatory domain-containing protein</fullName>
    </recommendedName>
</protein>
<proteinExistence type="predicted"/>
<feature type="domain" description="Response regulatory" evidence="3">
    <location>
        <begin position="7"/>
        <end position="123"/>
    </location>
</feature>
<dbReference type="InterPro" id="IPR011006">
    <property type="entry name" value="CheY-like_superfamily"/>
</dbReference>
<evidence type="ECO:0000259" key="3">
    <source>
        <dbReference type="PROSITE" id="PS50110"/>
    </source>
</evidence>
<evidence type="ECO:0000313" key="5">
    <source>
        <dbReference type="Proteomes" id="UP000631114"/>
    </source>
</evidence>
<dbReference type="OrthoDB" id="10262808at2759"/>
<feature type="modified residue" description="4-aspartylphosphate" evidence="2">
    <location>
        <position position="58"/>
    </location>
</feature>
<evidence type="ECO:0000256" key="1">
    <source>
        <dbReference type="ARBA" id="ARBA00023012"/>
    </source>
</evidence>
<dbReference type="CDD" id="cd17584">
    <property type="entry name" value="REC_typeB_ARR-like"/>
    <property type="match status" value="1"/>
</dbReference>
<dbReference type="Gene3D" id="3.40.50.2300">
    <property type="match status" value="1"/>
</dbReference>
<sequence>MSSAATRILVIDDDNITSKILEKMLIKQQYEVTTCTRASDALDILRARRNDFDIVLSDIEMPGMNGFELLETIVNEFNELPVVLMSSLDDEGSISKGFSKGAREYLIKPVQKDDIKNLWQHVQKTGN</sequence>
<dbReference type="EMBL" id="JADFTS010000002">
    <property type="protein sequence ID" value="KAF9618372.1"/>
    <property type="molecule type" value="Genomic_DNA"/>
</dbReference>
<dbReference type="Proteomes" id="UP000631114">
    <property type="component" value="Unassembled WGS sequence"/>
</dbReference>
<dbReference type="SUPFAM" id="SSF52172">
    <property type="entry name" value="CheY-like"/>
    <property type="match status" value="1"/>
</dbReference>
<keyword evidence="1" id="KW-0902">Two-component regulatory system</keyword>
<keyword evidence="2" id="KW-0597">Phosphoprotein</keyword>
<dbReference type="PROSITE" id="PS50110">
    <property type="entry name" value="RESPONSE_REGULATORY"/>
    <property type="match status" value="1"/>
</dbReference>
<keyword evidence="5" id="KW-1185">Reference proteome</keyword>
<dbReference type="AlphaFoldDB" id="A0A835IKZ4"/>
<dbReference type="Pfam" id="PF00072">
    <property type="entry name" value="Response_reg"/>
    <property type="match status" value="1"/>
</dbReference>
<dbReference type="GO" id="GO:0009736">
    <property type="term" value="P:cytokinin-activated signaling pathway"/>
    <property type="evidence" value="ECO:0007669"/>
    <property type="project" value="InterPro"/>
</dbReference>
<dbReference type="InterPro" id="IPR001789">
    <property type="entry name" value="Sig_transdc_resp-reg_receiver"/>
</dbReference>
<reference evidence="4 5" key="1">
    <citation type="submission" date="2020-10" db="EMBL/GenBank/DDBJ databases">
        <title>The Coptis chinensis genome and diversification of protoberbering-type alkaloids.</title>
        <authorList>
            <person name="Wang B."/>
            <person name="Shu S."/>
            <person name="Song C."/>
            <person name="Liu Y."/>
        </authorList>
    </citation>
    <scope>NUCLEOTIDE SEQUENCE [LARGE SCALE GENOMIC DNA]</scope>
    <source>
        <strain evidence="4">HL-2020</strain>
        <tissue evidence="4">Leaf</tissue>
    </source>
</reference>
<dbReference type="GO" id="GO:0000160">
    <property type="term" value="P:phosphorelay signal transduction system"/>
    <property type="evidence" value="ECO:0007669"/>
    <property type="project" value="UniProtKB-KW"/>
</dbReference>
<organism evidence="4 5">
    <name type="scientific">Coptis chinensis</name>
    <dbReference type="NCBI Taxonomy" id="261450"/>
    <lineage>
        <taxon>Eukaryota</taxon>
        <taxon>Viridiplantae</taxon>
        <taxon>Streptophyta</taxon>
        <taxon>Embryophyta</taxon>
        <taxon>Tracheophyta</taxon>
        <taxon>Spermatophyta</taxon>
        <taxon>Magnoliopsida</taxon>
        <taxon>Ranunculales</taxon>
        <taxon>Ranunculaceae</taxon>
        <taxon>Coptidoideae</taxon>
        <taxon>Coptis</taxon>
    </lineage>
</organism>
<dbReference type="InterPro" id="IPR045279">
    <property type="entry name" value="ARR-like"/>
</dbReference>
<name>A0A835IKZ4_9MAGN</name>
<comment type="caution">
    <text evidence="4">The sequence shown here is derived from an EMBL/GenBank/DDBJ whole genome shotgun (WGS) entry which is preliminary data.</text>
</comment>
<gene>
    <name evidence="4" type="ORF">IFM89_001007</name>
</gene>
<evidence type="ECO:0000256" key="2">
    <source>
        <dbReference type="PROSITE-ProRule" id="PRU00169"/>
    </source>
</evidence>